<dbReference type="CDD" id="cd08267">
    <property type="entry name" value="MDR1"/>
    <property type="match status" value="1"/>
</dbReference>
<dbReference type="InterPro" id="IPR013154">
    <property type="entry name" value="ADH-like_N"/>
</dbReference>
<dbReference type="Gene3D" id="3.90.180.10">
    <property type="entry name" value="Medium-chain alcohol dehydrogenases, catalytic domain"/>
    <property type="match status" value="1"/>
</dbReference>
<evidence type="ECO:0000259" key="2">
    <source>
        <dbReference type="SMART" id="SM00829"/>
    </source>
</evidence>
<dbReference type="InterPro" id="IPR036291">
    <property type="entry name" value="NAD(P)-bd_dom_sf"/>
</dbReference>
<protein>
    <submittedName>
        <fullName evidence="3">Related to zinc-binding oxidoreductase</fullName>
    </submittedName>
</protein>
<dbReference type="PROSITE" id="PS01162">
    <property type="entry name" value="QOR_ZETA_CRYSTAL"/>
    <property type="match status" value="1"/>
</dbReference>
<dbReference type="EMBL" id="FJUW01000036">
    <property type="protein sequence ID" value="CZT05708.1"/>
    <property type="molecule type" value="Genomic_DNA"/>
</dbReference>
<dbReference type="InterPro" id="IPR020843">
    <property type="entry name" value="ER"/>
</dbReference>
<organism evidence="3 4">
    <name type="scientific">Rhynchosporium graminicola</name>
    <dbReference type="NCBI Taxonomy" id="2792576"/>
    <lineage>
        <taxon>Eukaryota</taxon>
        <taxon>Fungi</taxon>
        <taxon>Dikarya</taxon>
        <taxon>Ascomycota</taxon>
        <taxon>Pezizomycotina</taxon>
        <taxon>Leotiomycetes</taxon>
        <taxon>Helotiales</taxon>
        <taxon>Ploettnerulaceae</taxon>
        <taxon>Rhynchosporium</taxon>
    </lineage>
</organism>
<dbReference type="InterPro" id="IPR002364">
    <property type="entry name" value="Quin_OxRdtase/zeta-crystal_CS"/>
</dbReference>
<reference evidence="4" key="1">
    <citation type="submission" date="2016-03" db="EMBL/GenBank/DDBJ databases">
        <authorList>
            <person name="Ploux O."/>
        </authorList>
    </citation>
    <scope>NUCLEOTIDE SEQUENCE [LARGE SCALE GENOMIC DNA]</scope>
    <source>
        <strain evidence="4">UK7</strain>
    </source>
</reference>
<dbReference type="Pfam" id="PF08240">
    <property type="entry name" value="ADH_N"/>
    <property type="match status" value="1"/>
</dbReference>
<dbReference type="InterPro" id="IPR050700">
    <property type="entry name" value="YIM1/Zinc_Alcohol_DH_Fams"/>
</dbReference>
<dbReference type="AlphaFoldDB" id="A0A1E1L7V0"/>
<dbReference type="GO" id="GO:0005739">
    <property type="term" value="C:mitochondrion"/>
    <property type="evidence" value="ECO:0007669"/>
    <property type="project" value="TreeGrafter"/>
</dbReference>
<dbReference type="Gene3D" id="3.40.50.720">
    <property type="entry name" value="NAD(P)-binding Rossmann-like Domain"/>
    <property type="match status" value="1"/>
</dbReference>
<dbReference type="GO" id="GO:0008270">
    <property type="term" value="F:zinc ion binding"/>
    <property type="evidence" value="ECO:0007669"/>
    <property type="project" value="InterPro"/>
</dbReference>
<dbReference type="GO" id="GO:0016491">
    <property type="term" value="F:oxidoreductase activity"/>
    <property type="evidence" value="ECO:0007669"/>
    <property type="project" value="UniProtKB-KW"/>
</dbReference>
<evidence type="ECO:0000313" key="4">
    <source>
        <dbReference type="Proteomes" id="UP000178129"/>
    </source>
</evidence>
<dbReference type="PANTHER" id="PTHR11695:SF294">
    <property type="entry name" value="RETICULON-4-INTERACTING PROTEIN 1, MITOCHONDRIAL"/>
    <property type="match status" value="1"/>
</dbReference>
<dbReference type="Proteomes" id="UP000178129">
    <property type="component" value="Unassembled WGS sequence"/>
</dbReference>
<dbReference type="PANTHER" id="PTHR11695">
    <property type="entry name" value="ALCOHOL DEHYDROGENASE RELATED"/>
    <property type="match status" value="1"/>
</dbReference>
<dbReference type="InParanoid" id="A0A1E1L7V0"/>
<sequence length="361" mass="38669">MTKNTSVTTPYLETMKAWLHTSSGLPEKVLTFTSSHPTPSPPISDEVLINISHAALNPGGSLMMQICPMIFRATPAIPEMDFAGIIIQVGPTVPDSRKLRSGTEVFGSVLVGTHIRRGKGALAEYVVVGEENVCLKPENMSSEEAAGLPVAGCTALALVDAAKLKTGMKVLINGASGGIGTIAVQLARVAVGEGGKVVAICSKANIELVKALGANEVIDYQEHAPVHKFLSAEFENDKFDVVMDAFGAQELFSNCEGFLKPGKTFVSVGVALQTYSMGSILYSACQMAGNLLRPRILGGVNRQYLQVAATVTLKEMQRLADMARDGKLRVPIDSVWEIDDVLKAYERILSRRARGKIVIRI</sequence>
<evidence type="ECO:0000256" key="1">
    <source>
        <dbReference type="ARBA" id="ARBA00023002"/>
    </source>
</evidence>
<dbReference type="Pfam" id="PF13602">
    <property type="entry name" value="ADH_zinc_N_2"/>
    <property type="match status" value="1"/>
</dbReference>
<dbReference type="STRING" id="914237.A0A1E1L7V0"/>
<proteinExistence type="predicted"/>
<dbReference type="SMART" id="SM00829">
    <property type="entry name" value="PKS_ER"/>
    <property type="match status" value="1"/>
</dbReference>
<dbReference type="SUPFAM" id="SSF50129">
    <property type="entry name" value="GroES-like"/>
    <property type="match status" value="1"/>
</dbReference>
<name>A0A1E1L7V0_9HELO</name>
<dbReference type="InterPro" id="IPR011032">
    <property type="entry name" value="GroES-like_sf"/>
</dbReference>
<dbReference type="SUPFAM" id="SSF51735">
    <property type="entry name" value="NAD(P)-binding Rossmann-fold domains"/>
    <property type="match status" value="1"/>
</dbReference>
<evidence type="ECO:0000313" key="3">
    <source>
        <dbReference type="EMBL" id="CZT05708.1"/>
    </source>
</evidence>
<keyword evidence="1" id="KW-0560">Oxidoreductase</keyword>
<keyword evidence="4" id="KW-1185">Reference proteome</keyword>
<comment type="caution">
    <text evidence="3">The sequence shown here is derived from an EMBL/GenBank/DDBJ whole genome shotgun (WGS) entry which is preliminary data.</text>
</comment>
<accession>A0A1E1L7V0</accession>
<feature type="domain" description="Enoyl reductase (ER)" evidence="2">
    <location>
        <begin position="24"/>
        <end position="359"/>
    </location>
</feature>
<gene>
    <name evidence="3" type="ORF">RCO7_03895</name>
</gene>